<organism evidence="1">
    <name type="scientific">Indivirus ILV1</name>
    <dbReference type="NCBI Taxonomy" id="1977633"/>
    <lineage>
        <taxon>Viruses</taxon>
        <taxon>Varidnaviria</taxon>
        <taxon>Bamfordvirae</taxon>
        <taxon>Nucleocytoviricota</taxon>
        <taxon>Megaviricetes</taxon>
        <taxon>Imitervirales</taxon>
        <taxon>Mimiviridae</taxon>
        <taxon>Klosneuvirinae</taxon>
        <taxon>Indivirus</taxon>
    </lineage>
</organism>
<sequence>METNFFDLIAIQKREQEEQEKIIHTLLLSTYHQIDKALTDFTDNIQINVNKTRLKLSQAINGPPGASRQIQADAQQSIKAINREFDKLEIYLNDEIQKLKIAKNNVTNSLRSINEDLSTSKNSTIDCDK</sequence>
<dbReference type="EMBL" id="KY684086">
    <property type="protein sequence ID" value="ARF09628.1"/>
    <property type="molecule type" value="Genomic_DNA"/>
</dbReference>
<protein>
    <submittedName>
        <fullName evidence="1">Uncharacterized protein</fullName>
    </submittedName>
</protein>
<gene>
    <name evidence="1" type="ORF">Indivirus_2_7</name>
</gene>
<accession>A0A1V0SD96</accession>
<proteinExistence type="predicted"/>
<name>A0A1V0SD96_9VIRU</name>
<evidence type="ECO:0000313" key="1">
    <source>
        <dbReference type="EMBL" id="ARF09628.1"/>
    </source>
</evidence>
<reference evidence="1" key="1">
    <citation type="journal article" date="2017" name="Science">
        <title>Giant viruses with an expanded complement of translation system components.</title>
        <authorList>
            <person name="Schulz F."/>
            <person name="Yutin N."/>
            <person name="Ivanova N.N."/>
            <person name="Ortega D.R."/>
            <person name="Lee T.K."/>
            <person name="Vierheilig J."/>
            <person name="Daims H."/>
            <person name="Horn M."/>
            <person name="Wagner M."/>
            <person name="Jensen G.J."/>
            <person name="Kyrpides N.C."/>
            <person name="Koonin E.V."/>
            <person name="Woyke T."/>
        </authorList>
    </citation>
    <scope>NUCLEOTIDE SEQUENCE</scope>
    <source>
        <strain evidence="1">ILV1</strain>
    </source>
</reference>